<dbReference type="InterPro" id="IPR029056">
    <property type="entry name" value="Ribokinase-like"/>
</dbReference>
<dbReference type="STRING" id="1805034.AUJ59_01385"/>
<evidence type="ECO:0000259" key="3">
    <source>
        <dbReference type="Pfam" id="PF00294"/>
    </source>
</evidence>
<proteinExistence type="predicted"/>
<dbReference type="PANTHER" id="PTHR10584">
    <property type="entry name" value="SUGAR KINASE"/>
    <property type="match status" value="1"/>
</dbReference>
<gene>
    <name evidence="4" type="ORF">AUJ59_01385</name>
</gene>
<dbReference type="Gene3D" id="3.40.1190.20">
    <property type="match status" value="1"/>
</dbReference>
<dbReference type="PANTHER" id="PTHR10584:SF166">
    <property type="entry name" value="RIBOKINASE"/>
    <property type="match status" value="1"/>
</dbReference>
<dbReference type="GO" id="GO:0016301">
    <property type="term" value="F:kinase activity"/>
    <property type="evidence" value="ECO:0007669"/>
    <property type="project" value="UniProtKB-KW"/>
</dbReference>
<organism evidence="4 5">
    <name type="scientific">Candidatus Beckwithbacteria bacterium CG1_02_47_37</name>
    <dbReference type="NCBI Taxonomy" id="1805034"/>
    <lineage>
        <taxon>Bacteria</taxon>
        <taxon>Candidatus Beckwithiibacteriota</taxon>
    </lineage>
</organism>
<dbReference type="EMBL" id="MNUI01000026">
    <property type="protein sequence ID" value="OIN89528.1"/>
    <property type="molecule type" value="Genomic_DNA"/>
</dbReference>
<evidence type="ECO:0000256" key="1">
    <source>
        <dbReference type="ARBA" id="ARBA00022679"/>
    </source>
</evidence>
<dbReference type="Pfam" id="PF00294">
    <property type="entry name" value="PfkB"/>
    <property type="match status" value="1"/>
</dbReference>
<evidence type="ECO:0000313" key="5">
    <source>
        <dbReference type="Proteomes" id="UP000183144"/>
    </source>
</evidence>
<keyword evidence="2" id="KW-0418">Kinase</keyword>
<dbReference type="InterPro" id="IPR011611">
    <property type="entry name" value="PfkB_dom"/>
</dbReference>
<comment type="caution">
    <text evidence="4">The sequence shown here is derived from an EMBL/GenBank/DDBJ whole genome shotgun (WGS) entry which is preliminary data.</text>
</comment>
<evidence type="ECO:0000256" key="2">
    <source>
        <dbReference type="ARBA" id="ARBA00022777"/>
    </source>
</evidence>
<protein>
    <recommendedName>
        <fullName evidence="3">Carbohydrate kinase PfkB domain-containing protein</fullName>
    </recommendedName>
</protein>
<feature type="domain" description="Carbohydrate kinase PfkB" evidence="3">
    <location>
        <begin position="2"/>
        <end position="256"/>
    </location>
</feature>
<dbReference type="Proteomes" id="UP000183144">
    <property type="component" value="Unassembled WGS sequence"/>
</dbReference>
<name>A0A1J4RR65_9BACT</name>
<dbReference type="SUPFAM" id="SSF53613">
    <property type="entry name" value="Ribokinase-like"/>
    <property type="match status" value="1"/>
</dbReference>
<evidence type="ECO:0000313" key="4">
    <source>
        <dbReference type="EMBL" id="OIN89528.1"/>
    </source>
</evidence>
<keyword evidence="1" id="KW-0808">Transferase</keyword>
<reference evidence="4 5" key="1">
    <citation type="journal article" date="2016" name="Environ. Microbiol.">
        <title>Genomic resolution of a cold subsurface aquifer community provides metabolic insights for novel microbes adapted to high CO concentrations.</title>
        <authorList>
            <person name="Probst A.J."/>
            <person name="Castelle C.J."/>
            <person name="Singh A."/>
            <person name="Brown C.T."/>
            <person name="Anantharaman K."/>
            <person name="Sharon I."/>
            <person name="Hug L.A."/>
            <person name="Burstein D."/>
            <person name="Emerson J.B."/>
            <person name="Thomas B.C."/>
            <person name="Banfield J.F."/>
        </authorList>
    </citation>
    <scope>NUCLEOTIDE SEQUENCE [LARGE SCALE GENOMIC DNA]</scope>
    <source>
        <strain evidence="4">CG1_02_47_37</strain>
    </source>
</reference>
<sequence length="264" mass="28638">MLKITSIGDCCVDVYPKAKKYYLGGTAFNRAVWLSKNGAQTSLVSAVGTDNWGSQYLTACRKLKINTDYLSVLPDQTSHVNITLNQHQQPQFSAWDLGVLKNFTPKTLPQNQDAIIITYLKPIKQLTGLNPAARFTAIDFCGGSIYSPSLKIIEKYLPKIDLAVRSATAAELPQLKRLAKLSGKMVLTTLGKDGSILFSGNQEFRQPAIAVKTQDTTGAGDVFISSFVVNYLTSKNIPNSMKLAAQAATAAITSPRPAYLTTIA</sequence>
<accession>A0A1J4RR65</accession>
<dbReference type="AlphaFoldDB" id="A0A1J4RR65"/>